<feature type="transmembrane region" description="Helical" evidence="6">
    <location>
        <begin position="73"/>
        <end position="98"/>
    </location>
</feature>
<comment type="caution">
    <text evidence="8">The sequence shown here is derived from an EMBL/GenBank/DDBJ whole genome shotgun (WGS) entry which is preliminary data.</text>
</comment>
<keyword evidence="2" id="KW-1003">Cell membrane</keyword>
<comment type="subcellular location">
    <subcellularLocation>
        <location evidence="1">Cell membrane</location>
        <topology evidence="1">Multi-pass membrane protein</topology>
    </subcellularLocation>
</comment>
<dbReference type="GO" id="GO:0005886">
    <property type="term" value="C:plasma membrane"/>
    <property type="evidence" value="ECO:0007669"/>
    <property type="project" value="UniProtKB-SubCell"/>
</dbReference>
<evidence type="ECO:0000259" key="7">
    <source>
        <dbReference type="Pfam" id="PF00482"/>
    </source>
</evidence>
<accession>A0A918BLJ7</accession>
<dbReference type="PANTHER" id="PTHR35007">
    <property type="entry name" value="INTEGRAL MEMBRANE PROTEIN-RELATED"/>
    <property type="match status" value="1"/>
</dbReference>
<gene>
    <name evidence="8" type="ORF">GCM10010145_53470</name>
</gene>
<dbReference type="RefSeq" id="WP_189219428.1">
    <property type="nucleotide sequence ID" value="NZ_BMQK01000015.1"/>
</dbReference>
<dbReference type="AlphaFoldDB" id="A0A918BLJ7"/>
<keyword evidence="9" id="KW-1185">Reference proteome</keyword>
<reference evidence="8" key="1">
    <citation type="journal article" date="2014" name="Int. J. Syst. Evol. Microbiol.">
        <title>Complete genome sequence of Corynebacterium casei LMG S-19264T (=DSM 44701T), isolated from a smear-ripened cheese.</title>
        <authorList>
            <consortium name="US DOE Joint Genome Institute (JGI-PGF)"/>
            <person name="Walter F."/>
            <person name="Albersmeier A."/>
            <person name="Kalinowski J."/>
            <person name="Ruckert C."/>
        </authorList>
    </citation>
    <scope>NUCLEOTIDE SEQUENCE</scope>
    <source>
        <strain evidence="8">JCM 3131</strain>
    </source>
</reference>
<feature type="transmembrane region" description="Helical" evidence="6">
    <location>
        <begin position="231"/>
        <end position="264"/>
    </location>
</feature>
<evidence type="ECO:0000256" key="5">
    <source>
        <dbReference type="ARBA" id="ARBA00023136"/>
    </source>
</evidence>
<feature type="domain" description="Type II secretion system protein GspF" evidence="7">
    <location>
        <begin position="130"/>
        <end position="252"/>
    </location>
</feature>
<reference evidence="8" key="2">
    <citation type="submission" date="2020-09" db="EMBL/GenBank/DDBJ databases">
        <authorList>
            <person name="Sun Q."/>
            <person name="Ohkuma M."/>
        </authorList>
    </citation>
    <scope>NUCLEOTIDE SEQUENCE</scope>
    <source>
        <strain evidence="8">JCM 3131</strain>
    </source>
</reference>
<evidence type="ECO:0000256" key="4">
    <source>
        <dbReference type="ARBA" id="ARBA00022989"/>
    </source>
</evidence>
<keyword evidence="3 6" id="KW-0812">Transmembrane</keyword>
<name>A0A918BLJ7_9ACTN</name>
<keyword evidence="5 6" id="KW-0472">Membrane</keyword>
<proteinExistence type="predicted"/>
<sequence>MSAGLVHRPEALLCVTAGLWSLVWASGTARRARRVRSRAGALLLRDTVPSGRRLVAVRGCLRRWLPPAGVACAVWLLIGGVGGLLGGAVAGVGGWWWLRRPGSRAGREPHGTDPETEDPAHVARQLPLAADLLAACITAGASPVAAAWAVGESLGGPVGRRLSRGAAQLRLGGEPAQVWRALGALPGAGRLARLLERADESGVPAAVPAARLAAEARAERGRAATERARRAAVMVTVPVGLCFLPAFIAVGVLPVVIGLAGGLLGGGGR</sequence>
<dbReference type="Proteomes" id="UP000620156">
    <property type="component" value="Unassembled WGS sequence"/>
</dbReference>
<evidence type="ECO:0000256" key="2">
    <source>
        <dbReference type="ARBA" id="ARBA00022475"/>
    </source>
</evidence>
<evidence type="ECO:0000256" key="6">
    <source>
        <dbReference type="SAM" id="Phobius"/>
    </source>
</evidence>
<evidence type="ECO:0000256" key="1">
    <source>
        <dbReference type="ARBA" id="ARBA00004651"/>
    </source>
</evidence>
<dbReference type="PANTHER" id="PTHR35007:SF3">
    <property type="entry name" value="POSSIBLE CONSERVED ALANINE RICH MEMBRANE PROTEIN"/>
    <property type="match status" value="1"/>
</dbReference>
<evidence type="ECO:0000313" key="9">
    <source>
        <dbReference type="Proteomes" id="UP000620156"/>
    </source>
</evidence>
<keyword evidence="4 6" id="KW-1133">Transmembrane helix</keyword>
<evidence type="ECO:0000313" key="8">
    <source>
        <dbReference type="EMBL" id="GGQ77043.1"/>
    </source>
</evidence>
<dbReference type="Pfam" id="PF00482">
    <property type="entry name" value="T2SSF"/>
    <property type="match status" value="1"/>
</dbReference>
<organism evidence="8 9">
    <name type="scientific">Streptomyces ruber</name>
    <dbReference type="NCBI Taxonomy" id="83378"/>
    <lineage>
        <taxon>Bacteria</taxon>
        <taxon>Bacillati</taxon>
        <taxon>Actinomycetota</taxon>
        <taxon>Actinomycetes</taxon>
        <taxon>Kitasatosporales</taxon>
        <taxon>Streptomycetaceae</taxon>
        <taxon>Streptomyces</taxon>
    </lineage>
</organism>
<protein>
    <submittedName>
        <fullName evidence="8">Membrane protein</fullName>
    </submittedName>
</protein>
<dbReference type="EMBL" id="BMQK01000015">
    <property type="protein sequence ID" value="GGQ77043.1"/>
    <property type="molecule type" value="Genomic_DNA"/>
</dbReference>
<dbReference type="InterPro" id="IPR018076">
    <property type="entry name" value="T2SS_GspF_dom"/>
</dbReference>
<evidence type="ECO:0000256" key="3">
    <source>
        <dbReference type="ARBA" id="ARBA00022692"/>
    </source>
</evidence>